<evidence type="ECO:0000256" key="4">
    <source>
        <dbReference type="ARBA" id="ARBA00022692"/>
    </source>
</evidence>
<dbReference type="InterPro" id="IPR028098">
    <property type="entry name" value="Glyco_trans_4-like_N"/>
</dbReference>
<dbReference type="GO" id="GO:0102704">
    <property type="term" value="F:GDP-Man:Man(2)GlcNAc(2)-PP-Dol alpha-1,6-mannosyltransferase activity"/>
    <property type="evidence" value="ECO:0007669"/>
    <property type="project" value="UniProtKB-UniRule"/>
</dbReference>
<evidence type="ECO:0000256" key="7">
    <source>
        <dbReference type="ARBA" id="ARBA00023136"/>
    </source>
</evidence>
<keyword evidence="14" id="KW-1185">Reference proteome</keyword>
<dbReference type="Pfam" id="PF13439">
    <property type="entry name" value="Glyco_transf_4"/>
    <property type="match status" value="1"/>
</dbReference>
<dbReference type="AlphaFoldDB" id="A0A1R3JCG8"/>
<evidence type="ECO:0000256" key="6">
    <source>
        <dbReference type="ARBA" id="ARBA00022989"/>
    </source>
</evidence>
<evidence type="ECO:0000256" key="1">
    <source>
        <dbReference type="ARBA" id="ARBA00004922"/>
    </source>
</evidence>
<keyword evidence="3 10" id="KW-0808">Transferase</keyword>
<dbReference type="Gene3D" id="3.40.50.2000">
    <property type="entry name" value="Glycogen Phosphorylase B"/>
    <property type="match status" value="2"/>
</dbReference>
<keyword evidence="4 10" id="KW-0812">Transmembrane</keyword>
<dbReference type="STRING" id="93759.A0A1R3JCG8"/>
<proteinExistence type="inferred from homology"/>
<dbReference type="GO" id="GO:0004378">
    <property type="term" value="F:GDP-Man:Man(1)GlcNAc(2)-PP-Dol alpha-1,3-mannosyltransferase activity"/>
    <property type="evidence" value="ECO:0007669"/>
    <property type="project" value="UniProtKB-UniRule"/>
</dbReference>
<dbReference type="Pfam" id="PF00534">
    <property type="entry name" value="Glycos_transf_1"/>
    <property type="match status" value="1"/>
</dbReference>
<organism evidence="13 14">
    <name type="scientific">Corchorus olitorius</name>
    <dbReference type="NCBI Taxonomy" id="93759"/>
    <lineage>
        <taxon>Eukaryota</taxon>
        <taxon>Viridiplantae</taxon>
        <taxon>Streptophyta</taxon>
        <taxon>Embryophyta</taxon>
        <taxon>Tracheophyta</taxon>
        <taxon>Spermatophyta</taxon>
        <taxon>Magnoliopsida</taxon>
        <taxon>eudicotyledons</taxon>
        <taxon>Gunneridae</taxon>
        <taxon>Pentapetalae</taxon>
        <taxon>rosids</taxon>
        <taxon>malvids</taxon>
        <taxon>Malvales</taxon>
        <taxon>Malvaceae</taxon>
        <taxon>Grewioideae</taxon>
        <taxon>Apeibeae</taxon>
        <taxon>Corchorus</taxon>
    </lineage>
</organism>
<feature type="transmembrane region" description="Helical" evidence="10">
    <location>
        <begin position="82"/>
        <end position="102"/>
    </location>
</feature>
<reference evidence="14" key="1">
    <citation type="submission" date="2013-09" db="EMBL/GenBank/DDBJ databases">
        <title>Corchorus olitorius genome sequencing.</title>
        <authorList>
            <person name="Alam M."/>
            <person name="Haque M.S."/>
            <person name="Islam M.S."/>
            <person name="Emdad E.M."/>
            <person name="Islam M.M."/>
            <person name="Ahmed B."/>
            <person name="Halim A."/>
            <person name="Hossen Q.M.M."/>
            <person name="Hossain M.Z."/>
            <person name="Ahmed R."/>
            <person name="Khan M.M."/>
            <person name="Islam R."/>
            <person name="Rashid M.M."/>
            <person name="Khan S.A."/>
            <person name="Rahman M.S."/>
            <person name="Alam M."/>
            <person name="Yahiya A.S."/>
            <person name="Khan M.S."/>
            <person name="Azam M.S."/>
            <person name="Haque T."/>
            <person name="Lashkar M.Z.H."/>
            <person name="Akhand A.I."/>
            <person name="Morshed G."/>
            <person name="Roy S."/>
            <person name="Uddin K.S."/>
            <person name="Rabeya T."/>
            <person name="Hossain A.S."/>
            <person name="Chowdhury A."/>
            <person name="Snigdha A.R."/>
            <person name="Mortoza M.S."/>
            <person name="Matin S.A."/>
            <person name="Hoque S.M.E."/>
            <person name="Islam M.K."/>
            <person name="Roy D.K."/>
            <person name="Haider R."/>
            <person name="Moosa M.M."/>
            <person name="Elias S.M."/>
            <person name="Hasan A.M."/>
            <person name="Jahan S."/>
            <person name="Shafiuddin M."/>
            <person name="Mahmood N."/>
            <person name="Shommy N.S."/>
        </authorList>
    </citation>
    <scope>NUCLEOTIDE SEQUENCE [LARGE SCALE GENOMIC DNA]</scope>
    <source>
        <strain evidence="14">cv. O-4</strain>
    </source>
</reference>
<dbReference type="EMBL" id="AWUE01016356">
    <property type="protein sequence ID" value="OMO92504.1"/>
    <property type="molecule type" value="Genomic_DNA"/>
</dbReference>
<accession>A0A1R3JCG8</accession>
<comment type="catalytic activity">
    <reaction evidence="9 10">
        <text>an alpha-D-Man-(1-&gt;3)-beta-D-Man-(1-&gt;4)-beta-D-GlcNAc-(1-&gt;4)-alpha-D-GlcNAc-diphospho-di-trans,poly-cis-dolichol + GDP-alpha-D-mannose = an alpha-D-Man-(1-&gt;3)-[alpha-D-Man-(1-&gt;6)]-beta-D-Man-(1-&gt;4)-beta-D-GlcNAc-(1-&gt;4)-alpha-D-GlcNAc-diphospho-di-trans,poly-cis-dolichol + GDP + H(+)</text>
        <dbReference type="Rhea" id="RHEA:29519"/>
        <dbReference type="Rhea" id="RHEA-COMP:19513"/>
        <dbReference type="Rhea" id="RHEA-COMP:19515"/>
        <dbReference type="ChEBI" id="CHEBI:15378"/>
        <dbReference type="ChEBI" id="CHEBI:57527"/>
        <dbReference type="ChEBI" id="CHEBI:58189"/>
        <dbReference type="ChEBI" id="CHEBI:132510"/>
        <dbReference type="ChEBI" id="CHEBI:132511"/>
        <dbReference type="EC" id="2.4.1.257"/>
    </reaction>
    <physiologicalReaction direction="left-to-right" evidence="9 10">
        <dbReference type="Rhea" id="RHEA:29520"/>
    </physiologicalReaction>
</comment>
<dbReference type="PANTHER" id="PTHR45918:SF1">
    <property type="entry name" value="ALPHA-1,3_1,6-MANNOSYLTRANSFERASE ALG2"/>
    <property type="match status" value="1"/>
</dbReference>
<sequence length="407" mass="45593">MEKKQSSKLNIAIIHPDLGIGGAERLIVDAAVELASHGHNVHIFTAHHDKNRCFEETRAGIFPVTVYGDVLPRHIFYRLHAVCAYLRCIFVALCVLFMWPSFDVILADQVSVVIPLLKLKKSSKVVFYCHFPDLLLAQRTTFLRRIYRKPIDFVEELTTGMADLILVNSKFTASTFAKTFKHLHARGIRPDVLYPAVNVDQFEVPHSYKLNFLSINRFERKKNIDLAISAFAALYTLDGVCQSSNLADASLTIAGGYDKRLRENVEYLEELKSLAEREGVADRVNFVTSCSTAERNSLLAQCLCVLYTPTDEHFGIVPIEAMAAHKPVIACNSGGPVESIKNGETGFLCNPSPKDFALAMAKLIQDPQMAKRMGEQARQHVNESFSTKIFGQRLSQFLLDVARSKQD</sequence>
<gene>
    <name evidence="13" type="ORF">COLO4_17535</name>
</gene>
<keyword evidence="6 10" id="KW-1133">Transmembrane helix</keyword>
<dbReference type="EC" id="2.4.1.132" evidence="10"/>
<comment type="catalytic activity">
    <reaction evidence="8 10">
        <text>a beta-D-Man-(1-&gt;4)-beta-D-GlcNAc-(1-&gt;4)-alpha-D-GlcNAc-diphospho-di-trans,poly-cis-dolichol + GDP-alpha-D-mannose = an alpha-D-Man-(1-&gt;3)-beta-D-Man-(1-&gt;4)-beta-D-GlcNAc-(1-&gt;4)-alpha-D-GlcNAc-diphospho-di-trans,poly-cis-dolichol + GDP + H(+)</text>
        <dbReference type="Rhea" id="RHEA:29515"/>
        <dbReference type="Rhea" id="RHEA-COMP:19511"/>
        <dbReference type="Rhea" id="RHEA-COMP:19513"/>
        <dbReference type="ChEBI" id="CHEBI:15378"/>
        <dbReference type="ChEBI" id="CHEBI:57527"/>
        <dbReference type="ChEBI" id="CHEBI:58189"/>
        <dbReference type="ChEBI" id="CHEBI:58472"/>
        <dbReference type="ChEBI" id="CHEBI:132510"/>
        <dbReference type="EC" id="2.4.1.132"/>
    </reaction>
    <physiologicalReaction direction="left-to-right" evidence="8 10">
        <dbReference type="Rhea" id="RHEA:29516"/>
    </physiologicalReaction>
</comment>
<dbReference type="UniPathway" id="UPA00378"/>
<evidence type="ECO:0000256" key="10">
    <source>
        <dbReference type="RuleBase" id="RU367136"/>
    </source>
</evidence>
<keyword evidence="2 10" id="KW-0328">Glycosyltransferase</keyword>
<feature type="domain" description="Glycosyltransferase subfamily 4-like N-terminal" evidence="12">
    <location>
        <begin position="20"/>
        <end position="200"/>
    </location>
</feature>
<evidence type="ECO:0000313" key="13">
    <source>
        <dbReference type="EMBL" id="OMO92504.1"/>
    </source>
</evidence>
<dbReference type="FunFam" id="3.40.50.2000:FF:000132">
    <property type="entry name" value="alpha-1,3/1,6-mannosyltransferase ALG2"/>
    <property type="match status" value="1"/>
</dbReference>
<protein>
    <recommendedName>
        <fullName evidence="10">Alpha-1,3/1,6-mannosyltransferase ALG2</fullName>
        <ecNumber evidence="10">2.4.1.132</ecNumber>
        <ecNumber evidence="10">2.4.1.257</ecNumber>
    </recommendedName>
    <alternativeName>
        <fullName evidence="10">GDP-Man:Man(1)GlcNAc(2)-PP-Dol alpha-1,3-mannosyltransferase</fullName>
    </alternativeName>
</protein>
<keyword evidence="7 10" id="KW-0472">Membrane</keyword>
<evidence type="ECO:0000256" key="5">
    <source>
        <dbReference type="ARBA" id="ARBA00022824"/>
    </source>
</evidence>
<dbReference type="CDD" id="cd03805">
    <property type="entry name" value="GT4_ALG2-like"/>
    <property type="match status" value="1"/>
</dbReference>
<dbReference type="SUPFAM" id="SSF53756">
    <property type="entry name" value="UDP-Glycosyltransferase/glycogen phosphorylase"/>
    <property type="match status" value="1"/>
</dbReference>
<dbReference type="InterPro" id="IPR001296">
    <property type="entry name" value="Glyco_trans_1"/>
</dbReference>
<dbReference type="EC" id="2.4.1.257" evidence="10"/>
<dbReference type="GO" id="GO:0005789">
    <property type="term" value="C:endoplasmic reticulum membrane"/>
    <property type="evidence" value="ECO:0007669"/>
    <property type="project" value="UniProtKB-SubCell"/>
</dbReference>
<dbReference type="OrthoDB" id="448893at2759"/>
<keyword evidence="5" id="KW-0256">Endoplasmic reticulum</keyword>
<comment type="pathway">
    <text evidence="1 10">Protein modification; protein glycosylation.</text>
</comment>
<dbReference type="FunFam" id="3.40.50.2000:FF:000137">
    <property type="entry name" value="alpha-1,3/1,6-mannosyltransferase ALG2"/>
    <property type="match status" value="1"/>
</dbReference>
<dbReference type="InterPro" id="IPR027054">
    <property type="entry name" value="ALG2"/>
</dbReference>
<name>A0A1R3JCG8_9ROSI</name>
<comment type="caution">
    <text evidence="13">The sequence shown here is derived from an EMBL/GenBank/DDBJ whole genome shotgun (WGS) entry which is preliminary data.</text>
</comment>
<feature type="domain" description="Glycosyl transferase family 1" evidence="11">
    <location>
        <begin position="211"/>
        <end position="379"/>
    </location>
</feature>
<comment type="similarity">
    <text evidence="10">Belongs to the glycosyltransferase group 1 family.</text>
</comment>
<dbReference type="PANTHER" id="PTHR45918">
    <property type="entry name" value="ALPHA-1,3/1,6-MANNOSYLTRANSFERASE ALG2"/>
    <property type="match status" value="1"/>
</dbReference>
<evidence type="ECO:0000259" key="12">
    <source>
        <dbReference type="Pfam" id="PF13439"/>
    </source>
</evidence>
<evidence type="ECO:0000256" key="8">
    <source>
        <dbReference type="ARBA" id="ARBA00045103"/>
    </source>
</evidence>
<evidence type="ECO:0000256" key="3">
    <source>
        <dbReference type="ARBA" id="ARBA00022679"/>
    </source>
</evidence>
<evidence type="ECO:0000256" key="9">
    <source>
        <dbReference type="ARBA" id="ARBA00045104"/>
    </source>
</evidence>
<comment type="function">
    <text evidence="10">Mannosylates Man(2)GlcNAc(2)-dolichol diphosphate and Man(1)GlcNAc(2)-dolichol diphosphate to form Man(3)GlcNAc(2)-dolichol diphosphate.</text>
</comment>
<evidence type="ECO:0000313" key="14">
    <source>
        <dbReference type="Proteomes" id="UP000187203"/>
    </source>
</evidence>
<evidence type="ECO:0000259" key="11">
    <source>
        <dbReference type="Pfam" id="PF00534"/>
    </source>
</evidence>
<dbReference type="Proteomes" id="UP000187203">
    <property type="component" value="Unassembled WGS sequence"/>
</dbReference>
<evidence type="ECO:0000256" key="2">
    <source>
        <dbReference type="ARBA" id="ARBA00022676"/>
    </source>
</evidence>
<comment type="subcellular location">
    <subcellularLocation>
        <location evidence="10">Endoplasmic reticulum membrane</location>
        <topology evidence="10">Single-pass membrane protein</topology>
    </subcellularLocation>
</comment>